<evidence type="ECO:0000313" key="3">
    <source>
        <dbReference type="Proteomes" id="UP001589718"/>
    </source>
</evidence>
<gene>
    <name evidence="2" type="ORF">ACFFTU_27515</name>
</gene>
<evidence type="ECO:0000313" key="2">
    <source>
        <dbReference type="EMBL" id="MFB9523698.1"/>
    </source>
</evidence>
<proteinExistence type="predicted"/>
<keyword evidence="3" id="KW-1185">Reference proteome</keyword>
<dbReference type="EMBL" id="JBHMCR010000019">
    <property type="protein sequence ID" value="MFB9523698.1"/>
    <property type="molecule type" value="Genomic_DNA"/>
</dbReference>
<accession>A0ABV5PKF0</accession>
<protein>
    <submittedName>
        <fullName evidence="2">Uncharacterized protein</fullName>
    </submittedName>
</protein>
<dbReference type="RefSeq" id="WP_345218953.1">
    <property type="nucleotide sequence ID" value="NZ_BAAAXE010000001.1"/>
</dbReference>
<name>A0ABV5PKF0_STRCM</name>
<reference evidence="2 3" key="1">
    <citation type="submission" date="2024-09" db="EMBL/GenBank/DDBJ databases">
        <authorList>
            <person name="Sun Q."/>
            <person name="Mori K."/>
        </authorList>
    </citation>
    <scope>NUCLEOTIDE SEQUENCE [LARGE SCALE GENOMIC DNA]</scope>
    <source>
        <strain evidence="2 3">JCM 4362</strain>
    </source>
</reference>
<sequence length="175" mass="18709">MGGVADGLAAGYGERELQPPAGRHTQLVGDTGLSAVDDGPSDERAHRGAGPVGPDERLDAEAPNRFSDSCGTAAWQPSIGDGGLLGPSKVQWPSRSGSRPESRWWRSASISRWVRARLRTRTSSRRLTAPQHGPRRARIAFCDSAAEQLEATMTIGAGTHAPDRVLVEAQRHVAR</sequence>
<comment type="caution">
    <text evidence="2">The sequence shown here is derived from an EMBL/GenBank/DDBJ whole genome shotgun (WGS) entry which is preliminary data.</text>
</comment>
<feature type="region of interest" description="Disordered" evidence="1">
    <location>
        <begin position="1"/>
        <end position="103"/>
    </location>
</feature>
<organism evidence="2 3">
    <name type="scientific">Streptomyces cremeus</name>
    <dbReference type="NCBI Taxonomy" id="66881"/>
    <lineage>
        <taxon>Bacteria</taxon>
        <taxon>Bacillati</taxon>
        <taxon>Actinomycetota</taxon>
        <taxon>Actinomycetes</taxon>
        <taxon>Kitasatosporales</taxon>
        <taxon>Streptomycetaceae</taxon>
        <taxon>Streptomyces</taxon>
    </lineage>
</organism>
<dbReference type="Proteomes" id="UP001589718">
    <property type="component" value="Unassembled WGS sequence"/>
</dbReference>
<evidence type="ECO:0000256" key="1">
    <source>
        <dbReference type="SAM" id="MobiDB-lite"/>
    </source>
</evidence>